<evidence type="ECO:0000256" key="2">
    <source>
        <dbReference type="ARBA" id="ARBA00022759"/>
    </source>
</evidence>
<dbReference type="Proteomes" id="UP000635278">
    <property type="component" value="Unassembled WGS sequence"/>
</dbReference>
<dbReference type="SUPFAM" id="SSF52980">
    <property type="entry name" value="Restriction endonuclease-like"/>
    <property type="match status" value="1"/>
</dbReference>
<keyword evidence="1 6" id="KW-0540">Nuclease</keyword>
<dbReference type="PIRSF" id="PIRSF018267">
    <property type="entry name" value="VSR_endonuc"/>
    <property type="match status" value="1"/>
</dbReference>
<proteinExistence type="inferred from homology"/>
<dbReference type="CDD" id="cd00221">
    <property type="entry name" value="Vsr"/>
    <property type="match status" value="1"/>
</dbReference>
<evidence type="ECO:0000256" key="1">
    <source>
        <dbReference type="ARBA" id="ARBA00022722"/>
    </source>
</evidence>
<keyword evidence="4 6" id="KW-0378">Hydrolase</keyword>
<evidence type="ECO:0000256" key="6">
    <source>
        <dbReference type="PIRNR" id="PIRNR018267"/>
    </source>
</evidence>
<evidence type="ECO:0000256" key="3">
    <source>
        <dbReference type="ARBA" id="ARBA00022763"/>
    </source>
</evidence>
<keyword evidence="5 6" id="KW-0234">DNA repair</keyword>
<keyword evidence="8" id="KW-1185">Reference proteome</keyword>
<evidence type="ECO:0000256" key="4">
    <source>
        <dbReference type="ARBA" id="ARBA00022801"/>
    </source>
</evidence>
<dbReference type="GO" id="GO:0004519">
    <property type="term" value="F:endonuclease activity"/>
    <property type="evidence" value="ECO:0007669"/>
    <property type="project" value="UniProtKB-KW"/>
</dbReference>
<comment type="caution">
    <text evidence="7">The sequence shown here is derived from an EMBL/GenBank/DDBJ whole genome shotgun (WGS) entry which is preliminary data.</text>
</comment>
<dbReference type="InterPro" id="IPR011335">
    <property type="entry name" value="Restrct_endonuc-II-like"/>
</dbReference>
<sequence length="150" mass="17263">MADVHDQATRSRNMAAIRGSHTKPELMIRKALHAAGFRFRLHVRDLPGKPDLVLPKYHAVIFVNGCFWHHHDCHLFRWPATREPFWREKIGRNVANDAKANAALHEEGWRIATVWECALKGKTRLTPATVIEKLTVWLRSENDSLTIRGT</sequence>
<comment type="similarity">
    <text evidence="6">Belongs to the vsr family.</text>
</comment>
<evidence type="ECO:0000313" key="7">
    <source>
        <dbReference type="EMBL" id="NHN84220.1"/>
    </source>
</evidence>
<name>A0ABX0JNN7_9PROT</name>
<evidence type="ECO:0000256" key="5">
    <source>
        <dbReference type="ARBA" id="ARBA00023204"/>
    </source>
</evidence>
<dbReference type="RefSeq" id="WP_173582617.1">
    <property type="nucleotide sequence ID" value="NZ_WOTB01000006.1"/>
</dbReference>
<accession>A0ABX0JNN7</accession>
<protein>
    <recommendedName>
        <fullName evidence="6">Very short patch repair endonuclease</fullName>
        <ecNumber evidence="6">3.1.-.-</ecNumber>
    </recommendedName>
</protein>
<keyword evidence="3 6" id="KW-0227">DNA damage</keyword>
<dbReference type="EC" id="3.1.-.-" evidence="6"/>
<dbReference type="Gene3D" id="3.40.960.10">
    <property type="entry name" value="VSR Endonuclease"/>
    <property type="match status" value="1"/>
</dbReference>
<evidence type="ECO:0000313" key="8">
    <source>
        <dbReference type="Proteomes" id="UP000635278"/>
    </source>
</evidence>
<dbReference type="InterPro" id="IPR004603">
    <property type="entry name" value="DNA_mismatch_endonuc_vsr"/>
</dbReference>
<gene>
    <name evidence="7" type="primary">vsr</name>
    <name evidence="7" type="ORF">GOB93_06120</name>
</gene>
<comment type="function">
    <text evidence="6">May nick specific sequences that contain T:G mispairs resulting from m5C-deamination.</text>
</comment>
<dbReference type="EMBL" id="WOTB01000006">
    <property type="protein sequence ID" value="NHN84220.1"/>
    <property type="molecule type" value="Genomic_DNA"/>
</dbReference>
<keyword evidence="2 6" id="KW-0255">Endonuclease</keyword>
<organism evidence="7 8">
    <name type="scientific">Acetobacter musti</name>
    <dbReference type="NCBI Taxonomy" id="864732"/>
    <lineage>
        <taxon>Bacteria</taxon>
        <taxon>Pseudomonadati</taxon>
        <taxon>Pseudomonadota</taxon>
        <taxon>Alphaproteobacteria</taxon>
        <taxon>Acetobacterales</taxon>
        <taxon>Acetobacteraceae</taxon>
        <taxon>Acetobacter</taxon>
    </lineage>
</organism>
<reference evidence="7 8" key="1">
    <citation type="journal article" date="2020" name="Int. J. Syst. Evol. Microbiol.">
        <title>Novel acetic acid bacteria from cider fermentations: Acetobacter conturbans sp. nov. and Acetobacter fallax sp. nov.</title>
        <authorList>
            <person name="Sombolestani A.S."/>
            <person name="Cleenwerck I."/>
            <person name="Cnockaert M."/>
            <person name="Borremans W."/>
            <person name="Wieme A.D."/>
            <person name="De Vuyst L."/>
            <person name="Vandamme P."/>
        </authorList>
    </citation>
    <scope>NUCLEOTIDE SEQUENCE [LARGE SCALE GENOMIC DNA]</scope>
    <source>
        <strain evidence="7 8">LMG 30640</strain>
    </source>
</reference>
<dbReference type="NCBIfam" id="TIGR00632">
    <property type="entry name" value="vsr"/>
    <property type="match status" value="1"/>
</dbReference>
<dbReference type="Pfam" id="PF03852">
    <property type="entry name" value="Vsr"/>
    <property type="match status" value="1"/>
</dbReference>